<reference evidence="6 7" key="1">
    <citation type="submission" date="2024-03" db="EMBL/GenBank/DDBJ databases">
        <title>First Report of Pectobacterium brasiliscabiei causing potato scab in china.</title>
        <authorList>
            <person name="Handique U."/>
        </authorList>
    </citation>
    <scope>NUCLEOTIDE SEQUENCE [LARGE SCALE GENOMIC DNA]</scope>
    <source>
        <strain evidence="6 7">ZRIMU1503</strain>
    </source>
</reference>
<dbReference type="Proteomes" id="UP001365781">
    <property type="component" value="Unassembled WGS sequence"/>
</dbReference>
<evidence type="ECO:0000259" key="5">
    <source>
        <dbReference type="PROSITE" id="PS51007"/>
    </source>
</evidence>
<feature type="compositionally biased region" description="Polar residues" evidence="4">
    <location>
        <begin position="206"/>
        <end position="216"/>
    </location>
</feature>
<evidence type="ECO:0000313" key="7">
    <source>
        <dbReference type="Proteomes" id="UP001365781"/>
    </source>
</evidence>
<evidence type="ECO:0000313" key="6">
    <source>
        <dbReference type="EMBL" id="MEI5615250.1"/>
    </source>
</evidence>
<feature type="region of interest" description="Disordered" evidence="4">
    <location>
        <begin position="1"/>
        <end position="29"/>
    </location>
</feature>
<evidence type="ECO:0000256" key="3">
    <source>
        <dbReference type="PROSITE-ProRule" id="PRU00433"/>
    </source>
</evidence>
<gene>
    <name evidence="6" type="ORF">WB403_39635</name>
</gene>
<feature type="compositionally biased region" description="Acidic residues" evidence="4">
    <location>
        <begin position="170"/>
        <end position="189"/>
    </location>
</feature>
<evidence type="ECO:0000256" key="4">
    <source>
        <dbReference type="SAM" id="MobiDB-lite"/>
    </source>
</evidence>
<dbReference type="PROSITE" id="PS51007">
    <property type="entry name" value="CYTC"/>
    <property type="match status" value="1"/>
</dbReference>
<evidence type="ECO:0000256" key="2">
    <source>
        <dbReference type="ARBA" id="ARBA00023004"/>
    </source>
</evidence>
<accession>A0ABU8GSY6</accession>
<keyword evidence="2 3" id="KW-0408">Iron</keyword>
<keyword evidence="3" id="KW-0349">Heme</keyword>
<keyword evidence="7" id="KW-1185">Reference proteome</keyword>
<name>A0ABU8GSY6_9ACTN</name>
<feature type="domain" description="Cytochrome c" evidence="5">
    <location>
        <begin position="54"/>
        <end position="171"/>
    </location>
</feature>
<organism evidence="6 7">
    <name type="scientific">Streptomyces brasiliscabiei</name>
    <dbReference type="NCBI Taxonomy" id="2736302"/>
    <lineage>
        <taxon>Bacteria</taxon>
        <taxon>Bacillati</taxon>
        <taxon>Actinomycetota</taxon>
        <taxon>Actinomycetes</taxon>
        <taxon>Kitasatosporales</taxon>
        <taxon>Streptomycetaceae</taxon>
        <taxon>Streptomyces</taxon>
    </lineage>
</organism>
<protein>
    <recommendedName>
        <fullName evidence="5">Cytochrome c domain-containing protein</fullName>
    </recommendedName>
</protein>
<comment type="caution">
    <text evidence="6">The sequence shown here is derived from an EMBL/GenBank/DDBJ whole genome shotgun (WGS) entry which is preliminary data.</text>
</comment>
<sequence>MTTTTEPAGATFKRLEDRPIGDLTGYPGNPRRGDVGMILESLAVNGQYRALVVREQEDGALVVLAGNHTLQALAAHGTGPCDRVTRTGKEERPCALCHGRPWEPAAQVAVYRCDDATARRIVLADNRTSDAGDYDDAALAELLDSMAGDLAGTGYTDDDLEDLLQFLEEAEEEPEDDDDPEDDDQEQEEEPARTAPAGTTEAGEPATSSAPATSGETLPPPPPGYTSMVLTYPVADRDETARLITAARDVLPDLEPSAIVLRALRALVAVIDSRHSPDGTVSIASLLKAAGADT</sequence>
<dbReference type="EMBL" id="JBBAYM010000035">
    <property type="protein sequence ID" value="MEI5615250.1"/>
    <property type="molecule type" value="Genomic_DNA"/>
</dbReference>
<dbReference type="InterPro" id="IPR009056">
    <property type="entry name" value="Cyt_c-like_dom"/>
</dbReference>
<feature type="region of interest" description="Disordered" evidence="4">
    <location>
        <begin position="170"/>
        <end position="228"/>
    </location>
</feature>
<proteinExistence type="predicted"/>
<evidence type="ECO:0000256" key="1">
    <source>
        <dbReference type="ARBA" id="ARBA00022723"/>
    </source>
</evidence>
<keyword evidence="1 3" id="KW-0479">Metal-binding</keyword>
<dbReference type="RefSeq" id="WP_336558613.1">
    <property type="nucleotide sequence ID" value="NZ_JBBAYL010000024.1"/>
</dbReference>